<dbReference type="InterPro" id="IPR054715">
    <property type="entry name" value="GGR_cat"/>
</dbReference>
<dbReference type="AlphaFoldDB" id="A0A8J5Y659"/>
<keyword evidence="7" id="KW-0149">Chlorophyll biosynthesis</keyword>
<evidence type="ECO:0000256" key="9">
    <source>
        <dbReference type="ARBA" id="ARBA00033069"/>
    </source>
</evidence>
<evidence type="ECO:0000256" key="8">
    <source>
        <dbReference type="ARBA" id="ARBA00024015"/>
    </source>
</evidence>
<proteinExistence type="inferred from homology"/>
<name>A0A8J5Y659_9ROSI</name>
<accession>A0A8J5Y659</accession>
<keyword evidence="6" id="KW-0560">Oxidoreductase</keyword>
<dbReference type="InterPro" id="IPR011777">
    <property type="entry name" value="Geranylgeranyl_Rdtase_fam"/>
</dbReference>
<dbReference type="InterPro" id="IPR002938">
    <property type="entry name" value="FAD-bd"/>
</dbReference>
<organism evidence="15 16">
    <name type="scientific">Gossypium anomalum</name>
    <dbReference type="NCBI Taxonomy" id="47600"/>
    <lineage>
        <taxon>Eukaryota</taxon>
        <taxon>Viridiplantae</taxon>
        <taxon>Streptophyta</taxon>
        <taxon>Embryophyta</taxon>
        <taxon>Tracheophyta</taxon>
        <taxon>Spermatophyta</taxon>
        <taxon>Magnoliopsida</taxon>
        <taxon>eudicotyledons</taxon>
        <taxon>Gunneridae</taxon>
        <taxon>Pentapetalae</taxon>
        <taxon>rosids</taxon>
        <taxon>malvids</taxon>
        <taxon>Malvales</taxon>
        <taxon>Malvaceae</taxon>
        <taxon>Malvoideae</taxon>
        <taxon>Gossypium</taxon>
    </lineage>
</organism>
<dbReference type="InterPro" id="IPR036188">
    <property type="entry name" value="FAD/NAD-bd_sf"/>
</dbReference>
<evidence type="ECO:0000256" key="4">
    <source>
        <dbReference type="ARBA" id="ARBA00022531"/>
    </source>
</evidence>
<evidence type="ECO:0000256" key="2">
    <source>
        <dbReference type="ARBA" id="ARBA00006632"/>
    </source>
</evidence>
<keyword evidence="4" id="KW-0602">Photosynthesis</keyword>
<comment type="pathway">
    <text evidence="8">Cofactor biosynthesis; tocopherol biosynthesis.</text>
</comment>
<evidence type="ECO:0000256" key="3">
    <source>
        <dbReference type="ARBA" id="ARBA00012380"/>
    </source>
</evidence>
<dbReference type="OrthoDB" id="655030at2759"/>
<dbReference type="GO" id="GO:0071949">
    <property type="term" value="F:FAD binding"/>
    <property type="evidence" value="ECO:0007669"/>
    <property type="project" value="InterPro"/>
</dbReference>
<evidence type="ECO:0000259" key="13">
    <source>
        <dbReference type="Pfam" id="PF01494"/>
    </source>
</evidence>
<dbReference type="PANTHER" id="PTHR42685">
    <property type="entry name" value="GERANYLGERANYL DIPHOSPHATE REDUCTASE"/>
    <property type="match status" value="1"/>
</dbReference>
<feature type="domain" description="FAD-binding" evidence="13">
    <location>
        <begin position="73"/>
        <end position="108"/>
    </location>
</feature>
<evidence type="ECO:0000256" key="5">
    <source>
        <dbReference type="ARBA" id="ARBA00022857"/>
    </source>
</evidence>
<dbReference type="GO" id="GO:0045550">
    <property type="term" value="F:geranylgeranyl reductase activity"/>
    <property type="evidence" value="ECO:0007669"/>
    <property type="project" value="InterPro"/>
</dbReference>
<keyword evidence="16" id="KW-1185">Reference proteome</keyword>
<comment type="similarity">
    <text evidence="2">Belongs to the geranylgeranyl reductase family. ChlP subfamily.</text>
</comment>
<comment type="function">
    <text evidence="11">Catalyzes the reduction of geranylgeranyl diphosphate to phytyl diphosphate, providing phytol for both tocopherol and chlorophyll synthesis.</text>
</comment>
<sequence length="483" mass="53637">MLKPRPKLFPSLPLFTPRLGFSFQNTKMAASQLQNPLKTPSSQLSIKKHKPCFLKPRRLTVSAAHPHLNGRKLRVAVIGGGPAGSSAAEALASGGIETFLFERSPSTAKPCGGAIPLCMVDEFSIPHHLIDRHVTKMKIISPSNLTVDFGSKSLRAHESIPMLRREVLDAFLRTRAESAGAQLIPSLVTHLEIPSSTLSPYIIHHTVNNSPKTLAVDVIVGADGANSKVAKFIKAGNYTCAIAFQERIRLPDEKMEYYQNLAELYVGNDVSPDFYAWVFPKCDHVAVGTGTVCGKQDIKMYQRGIKQRVKNKIKGGKVIKVEAHPIPEHPRPVRVRGRVALVGDAAGYVTKCSGEGIYFAAKSGRMCGEGIVRASEGGEWMISEDDLKREYLMEWDKKYASTFRFLDLLQRVFYGSNEAREALVEVCGSEYVQRMTFDSYLYKKLAKGDRWEDLKMVFATFGSLMRCKIVGRHMAAFNLQLFP</sequence>
<evidence type="ECO:0000256" key="6">
    <source>
        <dbReference type="ARBA" id="ARBA00023002"/>
    </source>
</evidence>
<dbReference type="Gene3D" id="3.50.50.60">
    <property type="entry name" value="FAD/NAD(P)-binding domain"/>
    <property type="match status" value="1"/>
</dbReference>
<evidence type="ECO:0000256" key="11">
    <source>
        <dbReference type="ARBA" id="ARBA00058147"/>
    </source>
</evidence>
<comment type="caution">
    <text evidence="15">The sequence shown here is derived from an EMBL/GenBank/DDBJ whole genome shotgun (WGS) entry which is preliminary data.</text>
</comment>
<dbReference type="PANTHER" id="PTHR42685:SF13">
    <property type="entry name" value="GERANYLGERANYL DIPHOSPHATE REDUCTASE"/>
    <property type="match status" value="1"/>
</dbReference>
<dbReference type="InterPro" id="IPR010253">
    <property type="entry name" value="BchP_ChlP_pln/prok"/>
</dbReference>
<evidence type="ECO:0000313" key="15">
    <source>
        <dbReference type="EMBL" id="KAG8483566.1"/>
    </source>
</evidence>
<protein>
    <recommendedName>
        <fullName evidence="12">Geranylgeranyl diphosphate reductase, chloroplastic</fullName>
        <ecNumber evidence="3">1.3.1.83</ecNumber>
    </recommendedName>
    <alternativeName>
        <fullName evidence="9">Geranylgeranyl reductase</fullName>
    </alternativeName>
</protein>
<dbReference type="EC" id="1.3.1.83" evidence="3"/>
<evidence type="ECO:0000259" key="14">
    <source>
        <dbReference type="Pfam" id="PF22578"/>
    </source>
</evidence>
<dbReference type="GO" id="GO:0015995">
    <property type="term" value="P:chlorophyll biosynthetic process"/>
    <property type="evidence" value="ECO:0007669"/>
    <property type="project" value="UniProtKB-KW"/>
</dbReference>
<dbReference type="GO" id="GO:0015979">
    <property type="term" value="P:photosynthesis"/>
    <property type="evidence" value="ECO:0007669"/>
    <property type="project" value="UniProtKB-KW"/>
</dbReference>
<dbReference type="Pfam" id="PF22578">
    <property type="entry name" value="GGR_cat"/>
    <property type="match status" value="1"/>
</dbReference>
<dbReference type="SUPFAM" id="SSF51905">
    <property type="entry name" value="FAD/NAD(P)-binding domain"/>
    <property type="match status" value="1"/>
</dbReference>
<dbReference type="InterPro" id="IPR011774">
    <property type="entry name" value="Geranylgeranyl_Rdtase_pln/cyn"/>
</dbReference>
<dbReference type="GO" id="GO:0009535">
    <property type="term" value="C:chloroplast thylakoid membrane"/>
    <property type="evidence" value="ECO:0007669"/>
    <property type="project" value="TreeGrafter"/>
</dbReference>
<evidence type="ECO:0000256" key="12">
    <source>
        <dbReference type="ARBA" id="ARBA00067953"/>
    </source>
</evidence>
<dbReference type="FunFam" id="3.50.50.60:FF:000083">
    <property type="entry name" value="Geranylgeranyl diphosphate reductase"/>
    <property type="match status" value="1"/>
</dbReference>
<dbReference type="NCBIfam" id="TIGR02023">
    <property type="entry name" value="BchP-ChlP"/>
    <property type="match status" value="1"/>
</dbReference>
<gene>
    <name evidence="15" type="ORF">CXB51_023268</name>
</gene>
<evidence type="ECO:0000256" key="1">
    <source>
        <dbReference type="ARBA" id="ARBA00005173"/>
    </source>
</evidence>
<dbReference type="Pfam" id="PF01494">
    <property type="entry name" value="FAD_binding_3"/>
    <property type="match status" value="1"/>
</dbReference>
<dbReference type="Proteomes" id="UP000701853">
    <property type="component" value="Chromosome 9"/>
</dbReference>
<dbReference type="NCBIfam" id="TIGR02032">
    <property type="entry name" value="GG-red-SF"/>
    <property type="match status" value="1"/>
</dbReference>
<evidence type="ECO:0000256" key="7">
    <source>
        <dbReference type="ARBA" id="ARBA00023171"/>
    </source>
</evidence>
<reference evidence="15 16" key="1">
    <citation type="journal article" date="2021" name="bioRxiv">
        <title>The Gossypium anomalum genome as a resource for cotton improvement and evolutionary analysis of hybrid incompatibility.</title>
        <authorList>
            <person name="Grover C.E."/>
            <person name="Yuan D."/>
            <person name="Arick M.A."/>
            <person name="Miller E.R."/>
            <person name="Hu G."/>
            <person name="Peterson D.G."/>
            <person name="Wendel J.F."/>
            <person name="Udall J.A."/>
        </authorList>
    </citation>
    <scope>NUCLEOTIDE SEQUENCE [LARGE SCALE GENOMIC DNA]</scope>
    <source>
        <strain evidence="15">JFW-Udall</strain>
        <tissue evidence="15">Leaf</tissue>
    </source>
</reference>
<comment type="pathway">
    <text evidence="1">Porphyrin-containing compound metabolism; chlorophyll biosynthesis.</text>
</comment>
<dbReference type="GO" id="GO:0102067">
    <property type="term" value="F:geranylgeranyl diphosphate reductase activity"/>
    <property type="evidence" value="ECO:0007669"/>
    <property type="project" value="UniProtKB-EC"/>
</dbReference>
<dbReference type="NCBIfam" id="TIGR02028">
    <property type="entry name" value="ChlP"/>
    <property type="match status" value="1"/>
</dbReference>
<dbReference type="EMBL" id="JAHUZN010000009">
    <property type="protein sequence ID" value="KAG8483566.1"/>
    <property type="molecule type" value="Genomic_DNA"/>
</dbReference>
<evidence type="ECO:0000313" key="16">
    <source>
        <dbReference type="Proteomes" id="UP000701853"/>
    </source>
</evidence>
<keyword evidence="5" id="KW-0521">NADP</keyword>
<evidence type="ECO:0000256" key="10">
    <source>
        <dbReference type="ARBA" id="ARBA00047837"/>
    </source>
</evidence>
<comment type="catalytic activity">
    <reaction evidence="10">
        <text>phytyl diphosphate + 3 NADP(+) = geranylgeranyl diphosphate + 3 NADPH + 3 H(+)</text>
        <dbReference type="Rhea" id="RHEA:26229"/>
        <dbReference type="ChEBI" id="CHEBI:15378"/>
        <dbReference type="ChEBI" id="CHEBI:57533"/>
        <dbReference type="ChEBI" id="CHEBI:57783"/>
        <dbReference type="ChEBI" id="CHEBI:58349"/>
        <dbReference type="ChEBI" id="CHEBI:75434"/>
        <dbReference type="EC" id="1.3.1.83"/>
    </reaction>
</comment>
<feature type="domain" description="Digeranylgeranylglycerophospholipid reductase catalytic" evidence="14">
    <location>
        <begin position="254"/>
        <end position="320"/>
    </location>
</feature>
<dbReference type="InterPro" id="IPR050407">
    <property type="entry name" value="Geranylgeranyl_reductase"/>
</dbReference>
<dbReference type="PRINTS" id="PR00420">
    <property type="entry name" value="RNGMNOXGNASE"/>
</dbReference>